<dbReference type="GO" id="GO:0004375">
    <property type="term" value="F:glycine dehydrogenase (decarboxylating) activity"/>
    <property type="evidence" value="ECO:0007669"/>
    <property type="project" value="UniProtKB-EC"/>
</dbReference>
<dbReference type="GO" id="GO:0005829">
    <property type="term" value="C:cytosol"/>
    <property type="evidence" value="ECO:0007669"/>
    <property type="project" value="TreeGrafter"/>
</dbReference>
<evidence type="ECO:0000256" key="3">
    <source>
        <dbReference type="ARBA" id="ARBA00022898"/>
    </source>
</evidence>
<evidence type="ECO:0000256" key="1">
    <source>
        <dbReference type="ARBA" id="ARBA00003788"/>
    </source>
</evidence>
<dbReference type="GO" id="GO:0030170">
    <property type="term" value="F:pyridoxal phosphate binding"/>
    <property type="evidence" value="ECO:0007669"/>
    <property type="project" value="TreeGrafter"/>
</dbReference>
<feature type="domain" description="Glycine dehydrogenase C-terminal" evidence="7">
    <location>
        <begin position="449"/>
        <end position="557"/>
    </location>
</feature>
<organism evidence="8 9">
    <name type="scientific">Candidatus Acididesulfobacter diazotrophicus</name>
    <dbReference type="NCBI Taxonomy" id="2597226"/>
    <lineage>
        <taxon>Bacteria</taxon>
        <taxon>Deltaproteobacteria</taxon>
        <taxon>Candidatus Acidulodesulfobacterales</taxon>
        <taxon>Candidatus Acididesulfobacter</taxon>
    </lineage>
</organism>
<keyword evidence="4" id="KW-0560">Oxidoreductase</keyword>
<dbReference type="Proteomes" id="UP000319296">
    <property type="component" value="Unassembled WGS sequence"/>
</dbReference>
<keyword evidence="8" id="KW-0032">Aminotransferase</keyword>
<dbReference type="GO" id="GO:0019464">
    <property type="term" value="P:glycine decarboxylation via glycine cleavage system"/>
    <property type="evidence" value="ECO:0007669"/>
    <property type="project" value="TreeGrafter"/>
</dbReference>
<protein>
    <recommendedName>
        <fullName evidence="2">glycine dehydrogenase (aminomethyl-transferring)</fullName>
        <ecNumber evidence="2">1.4.4.2</ecNumber>
    </recommendedName>
</protein>
<comment type="catalytic activity">
    <reaction evidence="5">
        <text>N(6)-[(R)-lipoyl]-L-lysyl-[glycine-cleavage complex H protein] + glycine + H(+) = N(6)-[(R)-S(8)-aminomethyldihydrolipoyl]-L-lysyl-[glycine-cleavage complex H protein] + CO2</text>
        <dbReference type="Rhea" id="RHEA:24304"/>
        <dbReference type="Rhea" id="RHEA-COMP:10494"/>
        <dbReference type="Rhea" id="RHEA-COMP:10495"/>
        <dbReference type="ChEBI" id="CHEBI:15378"/>
        <dbReference type="ChEBI" id="CHEBI:16526"/>
        <dbReference type="ChEBI" id="CHEBI:57305"/>
        <dbReference type="ChEBI" id="CHEBI:83099"/>
        <dbReference type="ChEBI" id="CHEBI:83143"/>
        <dbReference type="EC" id="1.4.4.2"/>
    </reaction>
</comment>
<dbReference type="Pfam" id="PF21478">
    <property type="entry name" value="GcvP2_C"/>
    <property type="match status" value="1"/>
</dbReference>
<dbReference type="InterPro" id="IPR020581">
    <property type="entry name" value="GDC_P"/>
</dbReference>
<dbReference type="Gene3D" id="3.40.640.10">
    <property type="entry name" value="Type I PLP-dependent aspartate aminotransferase-like (Major domain)"/>
    <property type="match status" value="1"/>
</dbReference>
<evidence type="ECO:0000313" key="8">
    <source>
        <dbReference type="EMBL" id="RZD19216.1"/>
    </source>
</evidence>
<dbReference type="Gene3D" id="3.90.1150.10">
    <property type="entry name" value="Aspartate Aminotransferase, domain 1"/>
    <property type="match status" value="1"/>
</dbReference>
<dbReference type="SUPFAM" id="SSF53383">
    <property type="entry name" value="PLP-dependent transferases"/>
    <property type="match status" value="1"/>
</dbReference>
<evidence type="ECO:0000259" key="6">
    <source>
        <dbReference type="Pfam" id="PF00266"/>
    </source>
</evidence>
<gene>
    <name evidence="8" type="ORF">EVG15_01915</name>
</gene>
<dbReference type="GO" id="GO:0005960">
    <property type="term" value="C:glycine cleavage complex"/>
    <property type="evidence" value="ECO:0007669"/>
    <property type="project" value="TreeGrafter"/>
</dbReference>
<evidence type="ECO:0000256" key="2">
    <source>
        <dbReference type="ARBA" id="ARBA00012134"/>
    </source>
</evidence>
<dbReference type="PANTHER" id="PTHR11773:SF1">
    <property type="entry name" value="GLYCINE DEHYDROGENASE (DECARBOXYLATING), MITOCHONDRIAL"/>
    <property type="match status" value="1"/>
</dbReference>
<dbReference type="InterPro" id="IPR015422">
    <property type="entry name" value="PyrdxlP-dep_Trfase_small"/>
</dbReference>
<dbReference type="InterPro" id="IPR000192">
    <property type="entry name" value="Aminotrans_V_dom"/>
</dbReference>
<evidence type="ECO:0000259" key="7">
    <source>
        <dbReference type="Pfam" id="PF21478"/>
    </source>
</evidence>
<feature type="domain" description="Aminotransferase class V" evidence="6">
    <location>
        <begin position="239"/>
        <end position="328"/>
    </location>
</feature>
<dbReference type="Gene3D" id="6.20.440.10">
    <property type="match status" value="1"/>
</dbReference>
<dbReference type="GO" id="GO:0016594">
    <property type="term" value="F:glycine binding"/>
    <property type="evidence" value="ECO:0007669"/>
    <property type="project" value="TreeGrafter"/>
</dbReference>
<keyword evidence="3" id="KW-0663">Pyridoxal phosphate</keyword>
<dbReference type="PANTHER" id="PTHR11773">
    <property type="entry name" value="GLYCINE DEHYDROGENASE, DECARBOXYLATING"/>
    <property type="match status" value="1"/>
</dbReference>
<evidence type="ECO:0000256" key="4">
    <source>
        <dbReference type="ARBA" id="ARBA00023002"/>
    </source>
</evidence>
<sequence length="578" mass="65212">MKKFPGSKGLIFNEDLLINQSSKGLYGISIPQNNFSLSQFKKTAKDYIDPKFLRNEEKSPLLLPEVSEPTAVRHFTRLSSWNICVDTAFYPLGSCTMKYNPKINEVIASLNNIRNLHPLMPVGYIQPILKIMYEFNRLLCGLTGLDEFTFTPQAGAAGEFTGLKIIKKYFEVKNEKRNIILIPDSSHGTNPASSHIAGFIPVEIKTFLQDYSENPNDLNQHANSGILSLDKGGNNLNNKTNKNGYIDINELKKYINKDVAAIMITNPNTFGLFEKNIIEVADLMHKNGSLVYMDGANFNAFIGNCRVSDFGVDILHLNLHKTFSTPHGGGGPGSGPVGVKDFLKEFLPVPYIAVGKRKVENKAKFQNKYNKYNNNINRNGNSESLINNKNYGEEKFDYEKENYCYYYDLENEREHSIGRISSFYGNFAVILRAYAYLLSLGRQNISKVSEIAILNANYIKKKLKDVFIESDPFPEDLCMHECVLNDSVFQSEGISTLDFAKLIIDYGFHPPTVYFPKNIHGAIMIEPTETESIQTMDSFISAMKEIKKKGKKYASKSPKKTKTGRINEVLANKNPVFK</sequence>
<comment type="function">
    <text evidence="1">The glycine cleavage system catalyzes the degradation of glycine. The P protein binds the alpha-amino group of glycine through its pyridoxal phosphate cofactor; CO(2) is released and the remaining methylamine moiety is then transferred to the lipoamide cofactor of the H protein.</text>
</comment>
<dbReference type="EMBL" id="SGBB01000002">
    <property type="protein sequence ID" value="RZD19216.1"/>
    <property type="molecule type" value="Genomic_DNA"/>
</dbReference>
<comment type="caution">
    <text evidence="8">The sequence shown here is derived from an EMBL/GenBank/DDBJ whole genome shotgun (WGS) entry which is preliminary data.</text>
</comment>
<accession>A0A519BPM0</accession>
<evidence type="ECO:0000313" key="9">
    <source>
        <dbReference type="Proteomes" id="UP000319296"/>
    </source>
</evidence>
<dbReference type="Pfam" id="PF00266">
    <property type="entry name" value="Aminotran_5"/>
    <property type="match status" value="1"/>
</dbReference>
<dbReference type="GO" id="GO:0008483">
    <property type="term" value="F:transaminase activity"/>
    <property type="evidence" value="ECO:0007669"/>
    <property type="project" value="UniProtKB-KW"/>
</dbReference>
<proteinExistence type="predicted"/>
<dbReference type="InterPro" id="IPR015424">
    <property type="entry name" value="PyrdxlP-dep_Trfase"/>
</dbReference>
<dbReference type="InterPro" id="IPR015421">
    <property type="entry name" value="PyrdxlP-dep_Trfase_major"/>
</dbReference>
<dbReference type="InterPro" id="IPR049316">
    <property type="entry name" value="GDC-P_C"/>
</dbReference>
<keyword evidence="8" id="KW-0808">Transferase</keyword>
<reference evidence="8 9" key="1">
    <citation type="journal article" date="2019" name="ISME J.">
        <title>Insights into ecological role of a new deltaproteobacterial order Candidatus Acidulodesulfobacterales by metagenomics and metatranscriptomics.</title>
        <authorList>
            <person name="Tan S."/>
            <person name="Liu J."/>
            <person name="Fang Y."/>
            <person name="Hedlund B.P."/>
            <person name="Lian Z.H."/>
            <person name="Huang L.Y."/>
            <person name="Li J.T."/>
            <person name="Huang L.N."/>
            <person name="Li W.J."/>
            <person name="Jiang H.C."/>
            <person name="Dong H.L."/>
            <person name="Shu W.S."/>
        </authorList>
    </citation>
    <scope>NUCLEOTIDE SEQUENCE [LARGE SCALE GENOMIC DNA]</scope>
    <source>
        <strain evidence="8">AP1</strain>
    </source>
</reference>
<dbReference type="AlphaFoldDB" id="A0A519BPM0"/>
<evidence type="ECO:0000256" key="5">
    <source>
        <dbReference type="ARBA" id="ARBA00049026"/>
    </source>
</evidence>
<name>A0A519BPM0_9DELT</name>
<dbReference type="EC" id="1.4.4.2" evidence="2"/>